<evidence type="ECO:0000256" key="1">
    <source>
        <dbReference type="ARBA" id="ARBA00022618"/>
    </source>
</evidence>
<accession>A0A0V1LPZ9</accession>
<dbReference type="Gene3D" id="1.25.40.10">
    <property type="entry name" value="Tetratricopeptide repeat domain"/>
    <property type="match status" value="1"/>
</dbReference>
<evidence type="ECO:0000256" key="5">
    <source>
        <dbReference type="ARBA" id="ARBA00022803"/>
    </source>
</evidence>
<feature type="compositionally biased region" description="Basic residues" evidence="8">
    <location>
        <begin position="344"/>
        <end position="353"/>
    </location>
</feature>
<evidence type="ECO:0000256" key="8">
    <source>
        <dbReference type="SAM" id="MobiDB-lite"/>
    </source>
</evidence>
<gene>
    <name evidence="9" type="primary">CDC16</name>
    <name evidence="9" type="ORF">T02_10472</name>
</gene>
<dbReference type="EMBL" id="JYDW01000016">
    <property type="protein sequence ID" value="KRZ61610.1"/>
    <property type="molecule type" value="Genomic_DNA"/>
</dbReference>
<evidence type="ECO:0000256" key="3">
    <source>
        <dbReference type="ARBA" id="ARBA00022776"/>
    </source>
</evidence>
<feature type="region of interest" description="Disordered" evidence="8">
    <location>
        <begin position="480"/>
        <end position="509"/>
    </location>
</feature>
<dbReference type="PROSITE" id="PS50005">
    <property type="entry name" value="TPR"/>
    <property type="match status" value="3"/>
</dbReference>
<dbReference type="GO" id="GO:0005680">
    <property type="term" value="C:anaphase-promoting complex"/>
    <property type="evidence" value="ECO:0007669"/>
    <property type="project" value="TreeGrafter"/>
</dbReference>
<keyword evidence="5 7" id="KW-0802">TPR repeat</keyword>
<dbReference type="STRING" id="6335.A0A0V1LPZ9"/>
<keyword evidence="1 9" id="KW-0132">Cell division</keyword>
<feature type="compositionally biased region" description="Polar residues" evidence="8">
    <location>
        <begin position="583"/>
        <end position="617"/>
    </location>
</feature>
<feature type="compositionally biased region" description="Low complexity" evidence="8">
    <location>
        <begin position="989"/>
        <end position="1001"/>
    </location>
</feature>
<dbReference type="SMART" id="SM00028">
    <property type="entry name" value="TPR"/>
    <property type="match status" value="8"/>
</dbReference>
<evidence type="ECO:0000256" key="2">
    <source>
        <dbReference type="ARBA" id="ARBA00022737"/>
    </source>
</evidence>
<dbReference type="PANTHER" id="PTHR12558">
    <property type="entry name" value="CELL DIVISION CYCLE 16,23,27"/>
    <property type="match status" value="1"/>
</dbReference>
<organism evidence="9 10">
    <name type="scientific">Trichinella nativa</name>
    <dbReference type="NCBI Taxonomy" id="6335"/>
    <lineage>
        <taxon>Eukaryota</taxon>
        <taxon>Metazoa</taxon>
        <taxon>Ecdysozoa</taxon>
        <taxon>Nematoda</taxon>
        <taxon>Enoplea</taxon>
        <taxon>Dorylaimia</taxon>
        <taxon>Trichinellida</taxon>
        <taxon>Trichinellidae</taxon>
        <taxon>Trichinella</taxon>
    </lineage>
</organism>
<feature type="compositionally biased region" description="Basic and acidic residues" evidence="8">
    <location>
        <begin position="1469"/>
        <end position="1486"/>
    </location>
</feature>
<evidence type="ECO:0000256" key="7">
    <source>
        <dbReference type="PROSITE-ProRule" id="PRU00339"/>
    </source>
</evidence>
<keyword evidence="3" id="KW-0498">Mitosis</keyword>
<feature type="region of interest" description="Disordered" evidence="8">
    <location>
        <begin position="177"/>
        <end position="197"/>
    </location>
</feature>
<dbReference type="InterPro" id="IPR011990">
    <property type="entry name" value="TPR-like_helical_dom_sf"/>
</dbReference>
<keyword evidence="2" id="KW-0677">Repeat</keyword>
<keyword evidence="10" id="KW-1185">Reference proteome</keyword>
<keyword evidence="6" id="KW-0131">Cell cycle</keyword>
<dbReference type="PANTHER" id="PTHR12558:SF9">
    <property type="entry name" value="CELL DIVISION CYCLE PROTEIN 16 HOMOLOG"/>
    <property type="match status" value="1"/>
</dbReference>
<feature type="repeat" description="TPR" evidence="7">
    <location>
        <begin position="1367"/>
        <end position="1400"/>
    </location>
</feature>
<dbReference type="InterPro" id="IPR019734">
    <property type="entry name" value="TPR_rpt"/>
</dbReference>
<feature type="non-terminal residue" evidence="9">
    <location>
        <position position="1"/>
    </location>
</feature>
<feature type="region of interest" description="Disordered" evidence="8">
    <location>
        <begin position="989"/>
        <end position="1010"/>
    </location>
</feature>
<feature type="region of interest" description="Disordered" evidence="8">
    <location>
        <begin position="537"/>
        <end position="638"/>
    </location>
</feature>
<dbReference type="GO" id="GO:0045842">
    <property type="term" value="P:positive regulation of mitotic metaphase/anaphase transition"/>
    <property type="evidence" value="ECO:0007669"/>
    <property type="project" value="TreeGrafter"/>
</dbReference>
<dbReference type="Proteomes" id="UP000054721">
    <property type="component" value="Unassembled WGS sequence"/>
</dbReference>
<dbReference type="Pfam" id="PF12895">
    <property type="entry name" value="ANAPC3"/>
    <property type="match status" value="1"/>
</dbReference>
<comment type="caution">
    <text evidence="9">The sequence shown here is derived from an EMBL/GenBank/DDBJ whole genome shotgun (WGS) entry which is preliminary data.</text>
</comment>
<evidence type="ECO:0000313" key="10">
    <source>
        <dbReference type="Proteomes" id="UP000054721"/>
    </source>
</evidence>
<name>A0A0V1LPZ9_9BILA</name>
<feature type="repeat" description="TPR" evidence="7">
    <location>
        <begin position="1401"/>
        <end position="1434"/>
    </location>
</feature>
<evidence type="ECO:0000256" key="6">
    <source>
        <dbReference type="ARBA" id="ARBA00023306"/>
    </source>
</evidence>
<keyword evidence="4" id="KW-0833">Ubl conjugation pathway</keyword>
<sequence>LIAVSLGGVNCMLSSENYSSVVSDLSLTDAFTSADESVLSCCCFLYNWWLFMCDKAESIHDTDLNDLPDDDYHSLLVAASQPNYRKKASAALGDIPNGSNSCSLSEAARNILNDLQVKANEDQQRTDRLTEVKFAKFMISDFGDLGFANTDYLLQKSKSTDKNLHFSTTKTVMTDKLPLSTENSSSSASSRMTTADQSRAENSVRCVFETGSLFDVSLKNALRLNPDAIQKGLVNCDTLSALSSMAAKINEKKPEPKKSSCNSYFNDDLFFSKINPAWIPQHEKTDANSVARVHHQLLYRRRNKYGKEDFSCVVNHCADSKDTDLLDDLVNVIGEEKATTVQSRRNKHNKKRNEKLIHSDDESAKAGMPKLSTRAKSENSIPETNKKEKKDKKHNNNNNSNQKVASNAVQEQQQQQQVVKVEEEEEEATATAAIVNSVPADAVAENKEKSCWSDLMEECADADEEEGAFLPVVNRRFRRGRQTNKAANSEKATRSKTPPMLAPVDRAAEDWNRRRRGSYEHVGRDGELHNNCRTYRVQNRQNTAGTFRGQGRWNGRSRRGGGEHGGGPGGSWISRAPPAHAVSLQSSRESSPTKNGAATCSSRNQSAASTPALNTALINAGKNNSNSGSNNNNNGNISGGWKTARPVCESLCLETSNSSRGSTGQVCSYAAITSGRRSTARRTMVVTKDVPETVAESSVACQQQQQQQQQQQRTIDTGAVCSTSSSTGRANSLPASGNKAPLNLAAFPPLGPAVSSVCHVQQQSSHVVASHMPATTLASSSNVVQANLVTAGNRSNNYQRRTLLSSEEQSNNERRRFALVHIRVDPSKLSPTARFAMKMWNMFVDNCDQGKLLRMNKRFYKLYFINYFSFCLLRTEIESMALKLDKVQSMFEEYMETGQWESALFWCERILHLYPNSALYTFRFVQCMQLAGFHRRAYSYIERKKLFEQHELFLYLAMQCLPGDDYCDELLQLAGNVAANAGVGISGNNINNNNNSNNNDDNNNDDNKDGDDLSQAVCTEVVTLDGIEDLDAIAVRWKVKGKILLLKGKALERTGACEQAVAAYVECLKQDIFCAEAAEHLFGKSLISEQQKRTVLEELQSQIGSQGLLPPDLLHYYYFSVSENGYSAELSKRTLSVWPQLENNVEILLPRARRLYTVGLFDEACRLTKLLLDQDRYNSKVLQLHVCVLVELHQANDLFVVAHSLGTDVPSDPVSWYAMACYSHVKGSYDSAKRYFRKATALEPRYGLAWIGHGRSCAADHEHDQAMSCYVRASDCMPGDPLPLLCISSEYSLISNYTLAERYSTQAVALAPDEPDSLHEMGVLMFRMERHDDARHYMTQALRELRARLQELDVDTAVPNNLPVRFEALLNNLGHLYRRVDQPERALKYHQLALSLQPQRADTHASTGMALASLNRPSQAFQFLKQALTLDPCNEPATVLIPEIMAQLCSDIPIRPVTIADDHDDQDDDGHHDHDDDLDNDVHMAETSDDELIIQYQQRDSTETETDSAGGTNST</sequence>
<feature type="compositionally biased region" description="Low complexity" evidence="8">
    <location>
        <begin position="396"/>
        <end position="417"/>
    </location>
</feature>
<feature type="compositionally biased region" description="Low complexity" evidence="8">
    <location>
        <begin position="623"/>
        <end position="638"/>
    </location>
</feature>
<protein>
    <submittedName>
        <fullName evidence="9">Cell division cycle protein 16-like protein</fullName>
    </submittedName>
</protein>
<dbReference type="OrthoDB" id="10006270at2759"/>
<dbReference type="GO" id="GO:0051301">
    <property type="term" value="P:cell division"/>
    <property type="evidence" value="ECO:0007669"/>
    <property type="project" value="UniProtKB-KW"/>
</dbReference>
<dbReference type="SUPFAM" id="SSF48452">
    <property type="entry name" value="TPR-like"/>
    <property type="match status" value="2"/>
</dbReference>
<feature type="repeat" description="TPR" evidence="7">
    <location>
        <begin position="1213"/>
        <end position="1246"/>
    </location>
</feature>
<proteinExistence type="predicted"/>
<evidence type="ECO:0000313" key="9">
    <source>
        <dbReference type="EMBL" id="KRZ61610.1"/>
    </source>
</evidence>
<dbReference type="GO" id="GO:0031145">
    <property type="term" value="P:anaphase-promoting complex-dependent catabolic process"/>
    <property type="evidence" value="ECO:0007669"/>
    <property type="project" value="TreeGrafter"/>
</dbReference>
<feature type="region of interest" description="Disordered" evidence="8">
    <location>
        <begin position="1459"/>
        <end position="1515"/>
    </location>
</feature>
<dbReference type="GO" id="GO:0005737">
    <property type="term" value="C:cytoplasm"/>
    <property type="evidence" value="ECO:0007669"/>
    <property type="project" value="TreeGrafter"/>
</dbReference>
<dbReference type="Pfam" id="PF13181">
    <property type="entry name" value="TPR_8"/>
    <property type="match status" value="2"/>
</dbReference>
<evidence type="ECO:0000256" key="4">
    <source>
        <dbReference type="ARBA" id="ARBA00022786"/>
    </source>
</evidence>
<reference evidence="9 10" key="1">
    <citation type="submission" date="2015-05" db="EMBL/GenBank/DDBJ databases">
        <title>Evolution of Trichinella species and genotypes.</title>
        <authorList>
            <person name="Korhonen P.K."/>
            <person name="Edoardo P."/>
            <person name="Giuseppe L.R."/>
            <person name="Gasser R.B."/>
        </authorList>
    </citation>
    <scope>NUCLEOTIDE SEQUENCE [LARGE SCALE GENOMIC DNA]</scope>
    <source>
        <strain evidence="9">ISS10</strain>
    </source>
</reference>
<feature type="compositionally biased region" description="Basic and acidic residues" evidence="8">
    <location>
        <begin position="354"/>
        <end position="364"/>
    </location>
</feature>
<dbReference type="GO" id="GO:0016567">
    <property type="term" value="P:protein ubiquitination"/>
    <property type="evidence" value="ECO:0007669"/>
    <property type="project" value="TreeGrafter"/>
</dbReference>
<feature type="region of interest" description="Disordered" evidence="8">
    <location>
        <begin position="339"/>
        <end position="417"/>
    </location>
</feature>